<reference evidence="2 3" key="1">
    <citation type="submission" date="2019-11" db="EMBL/GenBank/DDBJ databases">
        <authorList>
            <person name="Holert J."/>
        </authorList>
    </citation>
    <scope>NUCLEOTIDE SEQUENCE [LARGE SCALE GENOMIC DNA]</scope>
    <source>
        <strain evidence="2">SB11_3</strain>
    </source>
</reference>
<dbReference type="EMBL" id="CACSIO010000023">
    <property type="protein sequence ID" value="CAA0114230.1"/>
    <property type="molecule type" value="Genomic_DNA"/>
</dbReference>
<proteinExistence type="predicted"/>
<organism evidence="2 3">
    <name type="scientific">BD1-7 clade bacterium</name>
    <dbReference type="NCBI Taxonomy" id="2029982"/>
    <lineage>
        <taxon>Bacteria</taxon>
        <taxon>Pseudomonadati</taxon>
        <taxon>Pseudomonadota</taxon>
        <taxon>Gammaproteobacteria</taxon>
        <taxon>Cellvibrionales</taxon>
        <taxon>Spongiibacteraceae</taxon>
        <taxon>BD1-7 clade</taxon>
    </lineage>
</organism>
<accession>A0A5S9QAN1</accession>
<dbReference type="AlphaFoldDB" id="A0A5S9QAN1"/>
<dbReference type="Proteomes" id="UP000441399">
    <property type="component" value="Unassembled WGS sequence"/>
</dbReference>
<evidence type="ECO:0000313" key="3">
    <source>
        <dbReference type="Proteomes" id="UP000441399"/>
    </source>
</evidence>
<protein>
    <submittedName>
        <fullName evidence="2">Uncharacterized protein</fullName>
    </submittedName>
</protein>
<feature type="compositionally biased region" description="Polar residues" evidence="1">
    <location>
        <begin position="7"/>
        <end position="25"/>
    </location>
</feature>
<gene>
    <name evidence="2" type="ORF">OPDIPICF_01571</name>
</gene>
<evidence type="ECO:0000256" key="1">
    <source>
        <dbReference type="SAM" id="MobiDB-lite"/>
    </source>
</evidence>
<keyword evidence="3" id="KW-1185">Reference proteome</keyword>
<feature type="region of interest" description="Disordered" evidence="1">
    <location>
        <begin position="1"/>
        <end position="32"/>
    </location>
</feature>
<evidence type="ECO:0000313" key="2">
    <source>
        <dbReference type="EMBL" id="CAA0114230.1"/>
    </source>
</evidence>
<name>A0A5S9QAN1_9GAMM</name>
<sequence length="63" mass="6801">MKVCNSCAKTDNPASRALNKSSSARKTVIAPTQKAPIKRTAYKKNMKAHTIGAQDIQRVALTS</sequence>